<dbReference type="InterPro" id="IPR050703">
    <property type="entry name" value="Flavin_MAO"/>
</dbReference>
<evidence type="ECO:0000259" key="5">
    <source>
        <dbReference type="Pfam" id="PF01593"/>
    </source>
</evidence>
<proteinExistence type="inferred from homology"/>
<dbReference type="InterPro" id="IPR001613">
    <property type="entry name" value="Flavin_amine_oxidase"/>
</dbReference>
<keyword evidence="3" id="KW-0560">Oxidoreductase</keyword>
<evidence type="ECO:0000256" key="4">
    <source>
        <dbReference type="PIRSR" id="PIRSR601613-1"/>
    </source>
</evidence>
<evidence type="ECO:0000256" key="3">
    <source>
        <dbReference type="ARBA" id="ARBA00023002"/>
    </source>
</evidence>
<evidence type="ECO:0000313" key="7">
    <source>
        <dbReference type="Proteomes" id="UP000318720"/>
    </source>
</evidence>
<dbReference type="Pfam" id="PF01593">
    <property type="entry name" value="Amino_oxidase"/>
    <property type="match status" value="1"/>
</dbReference>
<dbReference type="PANTHER" id="PTHR43563:SF1">
    <property type="entry name" value="AMINE OXIDASE [FLAVIN-CONTAINING] B"/>
    <property type="match status" value="1"/>
</dbReference>
<accession>A0AAE8W107</accession>
<dbReference type="EMBL" id="SPAZ01000200">
    <property type="protein sequence ID" value="TQE29987.1"/>
    <property type="molecule type" value="Genomic_DNA"/>
</dbReference>
<dbReference type="GO" id="GO:0016491">
    <property type="term" value="F:oxidoreductase activity"/>
    <property type="evidence" value="ECO:0007669"/>
    <property type="project" value="UniProtKB-KW"/>
</dbReference>
<gene>
    <name evidence="6" type="ORF">Sipo8835_24310</name>
</gene>
<reference evidence="6 7" key="1">
    <citation type="submission" date="2019-03" db="EMBL/GenBank/DDBJ databases">
        <title>Comparative genomic analyses of the sweetpotato soil rot pathogen, Streptomyces ipomoeae.</title>
        <authorList>
            <person name="Ruschel Soares N."/>
            <person name="Badger J.H."/>
            <person name="Huguet-Tapia J.C."/>
            <person name="Clark C.A."/>
            <person name="Pettis G.S."/>
        </authorList>
    </citation>
    <scope>NUCLEOTIDE SEQUENCE [LARGE SCALE GENOMIC DNA]</scope>
    <source>
        <strain evidence="6 7">88-35</strain>
    </source>
</reference>
<dbReference type="PRINTS" id="PR00757">
    <property type="entry name" value="AMINEOXDASEF"/>
</dbReference>
<sequence>MRWSRHSEINITWVLDLLGAEMSDFDVIVVGGGFAGVTTARDLSQAGLSVLVLEARDRLGGRTFYREFTGRDKKLEFGGTWISAQHQKFVGAELDRYGIPTFQSPVPERFGWGVNGEVAHKPFPIPAEEWVDFERALAHIIAQASRLRFGEEPLGQDGLEDLDVPFQQFVDAMNLPPTTRDFILAWPAFYFGAYPDQLSALHVLSWVTGFGNSAVAWFTMLTDKIADGTKNLVDRIIGDCDAEVRLSTPVESVTEESDGVRVVTRTGEALTARAIVIATPINTWGSMTFTPALEGSHLRMAQEKQAGQSVKIWALTRGVDANFFGVGWHTTIKWLATEYTTDEGAYLVGFASAAADLDPHDQAAVTRAVQEFLPEAEVLAVDAHDWNADEFSQGTWMAYRPGQVIAHSKALQEPRGRMYFANSDLASGWAGWIDGAIESGGRAADAVLKLLRQ</sequence>
<name>A0AAE8W107_9ACTN</name>
<feature type="binding site" evidence="4">
    <location>
        <position position="350"/>
    </location>
    <ligand>
        <name>substrate</name>
    </ligand>
</feature>
<feature type="domain" description="Amine oxidase" evidence="5">
    <location>
        <begin position="34"/>
        <end position="448"/>
    </location>
</feature>
<evidence type="ECO:0000313" key="6">
    <source>
        <dbReference type="EMBL" id="TQE29987.1"/>
    </source>
</evidence>
<dbReference type="SUPFAM" id="SSF51905">
    <property type="entry name" value="FAD/NAD(P)-binding domain"/>
    <property type="match status" value="1"/>
</dbReference>
<dbReference type="PANTHER" id="PTHR43563">
    <property type="entry name" value="AMINE OXIDASE"/>
    <property type="match status" value="1"/>
</dbReference>
<comment type="similarity">
    <text evidence="2">Belongs to the flavin monoamine oxidase family.</text>
</comment>
<dbReference type="Proteomes" id="UP000318720">
    <property type="component" value="Unassembled WGS sequence"/>
</dbReference>
<evidence type="ECO:0000256" key="2">
    <source>
        <dbReference type="ARBA" id="ARBA00005995"/>
    </source>
</evidence>
<feature type="binding site" evidence="4">
    <location>
        <begin position="54"/>
        <end position="55"/>
    </location>
    <ligand>
        <name>FAD</name>
        <dbReference type="ChEBI" id="CHEBI:57692"/>
    </ligand>
</feature>
<dbReference type="Gene3D" id="3.50.50.60">
    <property type="entry name" value="FAD/NAD(P)-binding domain"/>
    <property type="match status" value="2"/>
</dbReference>
<evidence type="ECO:0000256" key="1">
    <source>
        <dbReference type="ARBA" id="ARBA00001974"/>
    </source>
</evidence>
<dbReference type="AlphaFoldDB" id="A0AAE8W107"/>
<feature type="binding site" evidence="4">
    <location>
        <position position="250"/>
    </location>
    <ligand>
        <name>FAD</name>
        <dbReference type="ChEBI" id="CHEBI:57692"/>
    </ligand>
</feature>
<organism evidence="6 7">
    <name type="scientific">Streptomyces ipomoeae</name>
    <dbReference type="NCBI Taxonomy" id="103232"/>
    <lineage>
        <taxon>Bacteria</taxon>
        <taxon>Bacillati</taxon>
        <taxon>Actinomycetota</taxon>
        <taxon>Actinomycetes</taxon>
        <taxon>Kitasatosporales</taxon>
        <taxon>Streptomycetaceae</taxon>
        <taxon>Streptomyces</taxon>
    </lineage>
</organism>
<dbReference type="InterPro" id="IPR002937">
    <property type="entry name" value="Amino_oxidase"/>
</dbReference>
<dbReference type="InterPro" id="IPR036188">
    <property type="entry name" value="FAD/NAD-bd_sf"/>
</dbReference>
<protein>
    <submittedName>
        <fullName evidence="6">FAD-dependent oxidoreductase</fullName>
    </submittedName>
</protein>
<dbReference type="Gene3D" id="3.90.660.10">
    <property type="match status" value="2"/>
</dbReference>
<comment type="cofactor">
    <cofactor evidence="1">
        <name>FAD</name>
        <dbReference type="ChEBI" id="CHEBI:57692"/>
    </cofactor>
</comment>
<comment type="caution">
    <text evidence="6">The sequence shown here is derived from an EMBL/GenBank/DDBJ whole genome shotgun (WGS) entry which is preliminary data.</text>
</comment>